<organism evidence="2 3">
    <name type="scientific">Aquirufa esocilacus</name>
    <dbReference type="NCBI Taxonomy" id="3096513"/>
    <lineage>
        <taxon>Bacteria</taxon>
        <taxon>Pseudomonadati</taxon>
        <taxon>Bacteroidota</taxon>
        <taxon>Cytophagia</taxon>
        <taxon>Cytophagales</taxon>
        <taxon>Flectobacillaceae</taxon>
        <taxon>Aquirufa</taxon>
    </lineage>
</organism>
<reference evidence="2 3" key="1">
    <citation type="submission" date="2024-03" db="EMBL/GenBank/DDBJ databases">
        <title>Aquirufa genome sequencing.</title>
        <authorList>
            <person name="Pitt A."/>
            <person name="Hahn M.W."/>
        </authorList>
    </citation>
    <scope>NUCLEOTIDE SEQUENCE [LARGE SCALE GENOMIC DNA]</scope>
    <source>
        <strain evidence="2 3">HETE-83D</strain>
    </source>
</reference>
<gene>
    <name evidence="2" type="ORF">SKC37_10350</name>
</gene>
<accession>A0ABW6DK33</accession>
<protein>
    <recommendedName>
        <fullName evidence="4">DUF1801 domain-containing protein</fullName>
    </recommendedName>
</protein>
<name>A0ABW6DK33_9BACT</name>
<dbReference type="RefSeq" id="WP_377981404.1">
    <property type="nucleotide sequence ID" value="NZ_JBBKXX010000003.1"/>
</dbReference>
<proteinExistence type="predicted"/>
<evidence type="ECO:0008006" key="4">
    <source>
        <dbReference type="Google" id="ProtNLM"/>
    </source>
</evidence>
<evidence type="ECO:0000313" key="2">
    <source>
        <dbReference type="EMBL" id="MFD3409059.1"/>
    </source>
</evidence>
<dbReference type="EMBL" id="JBBKXX010000003">
    <property type="protein sequence ID" value="MFD3409059.1"/>
    <property type="molecule type" value="Genomic_DNA"/>
</dbReference>
<evidence type="ECO:0000256" key="1">
    <source>
        <dbReference type="SAM" id="MobiDB-lite"/>
    </source>
</evidence>
<evidence type="ECO:0000313" key="3">
    <source>
        <dbReference type="Proteomes" id="UP001598019"/>
    </source>
</evidence>
<comment type="caution">
    <text evidence="2">The sequence shown here is derived from an EMBL/GenBank/DDBJ whole genome shotgun (WGS) entry which is preliminary data.</text>
</comment>
<keyword evidence="3" id="KW-1185">Reference proteome</keyword>
<dbReference type="Proteomes" id="UP001598019">
    <property type="component" value="Unassembled WGS sequence"/>
</dbReference>
<feature type="compositionally biased region" description="Low complexity" evidence="1">
    <location>
        <begin position="123"/>
        <end position="134"/>
    </location>
</feature>
<feature type="region of interest" description="Disordered" evidence="1">
    <location>
        <begin position="116"/>
        <end position="143"/>
    </location>
</feature>
<sequence>MSLQESLLAGLKKSYPECTVKKIDKDNFLDIHIPSISNAKATHFFFNTPKSGIKVGFYCRDEDFVKKTVKKSKKLESYSQGIRLTNNPVFETPELAVKAALTLVELMTKEKVKKEAKPKVKVAKSTPKTSSPQTKSKEVGLPPIPKVTEEVNREVHPLSFWQRILNLFR</sequence>